<evidence type="ECO:0000313" key="1">
    <source>
        <dbReference type="EMBL" id="CAB4847627.1"/>
    </source>
</evidence>
<organism evidence="2">
    <name type="scientific">freshwater metagenome</name>
    <dbReference type="NCBI Taxonomy" id="449393"/>
    <lineage>
        <taxon>unclassified sequences</taxon>
        <taxon>metagenomes</taxon>
        <taxon>ecological metagenomes</taxon>
    </lineage>
</organism>
<dbReference type="SUPFAM" id="SSF53756">
    <property type="entry name" value="UDP-Glycosyltransferase/glycogen phosphorylase"/>
    <property type="match status" value="1"/>
</dbReference>
<proteinExistence type="predicted"/>
<evidence type="ECO:0000313" key="2">
    <source>
        <dbReference type="EMBL" id="CAB4959466.1"/>
    </source>
</evidence>
<accession>A0A6J7KU92</accession>
<evidence type="ECO:0000313" key="3">
    <source>
        <dbReference type="EMBL" id="CAB5039167.1"/>
    </source>
</evidence>
<dbReference type="AlphaFoldDB" id="A0A6J7KU92"/>
<gene>
    <name evidence="1" type="ORF">UFOPK3268_00455</name>
    <name evidence="2" type="ORF">UFOPK3752_02181</name>
    <name evidence="3" type="ORF">UFOPK4150_02133</name>
</gene>
<name>A0A6J7KU92_9ZZZZ</name>
<dbReference type="Gene3D" id="3.40.50.2000">
    <property type="entry name" value="Glycogen Phosphorylase B"/>
    <property type="match status" value="1"/>
</dbReference>
<dbReference type="EMBL" id="CAFBPU010000062">
    <property type="protein sequence ID" value="CAB5039167.1"/>
    <property type="molecule type" value="Genomic_DNA"/>
</dbReference>
<dbReference type="EMBL" id="CAFBND010000141">
    <property type="protein sequence ID" value="CAB4959466.1"/>
    <property type="molecule type" value="Genomic_DNA"/>
</dbReference>
<protein>
    <submittedName>
        <fullName evidence="2">Unannotated protein</fullName>
    </submittedName>
</protein>
<sequence length="363" mass="39287">MGRTTVSFLAWAPTAGRARDLAGDLGGVARTIYPARLAARRATPLRYVVSALATVAHLVTRRPRAVVVQNPPIYPALLCLAYARMTGSGFVLDNHPAAFGAKDNAQARRMLGITRFLAAQANGVLVTTESWAEVVRGWGGRPLVLHEAPPRWQVSPVRALQGRRPRVLFACVYASDEPVAAVIEAGRLLPGIDITITGDPRKAPASLLDDLPSNVHISGWLDQQAYAAEVDACDVLLALTTEPTSVMRAAYEAGYAGRVLVMSDTRAMRPLFPEAVVTDLDPESLAESLTRALEDFDRLVSTLPHIRDRQHSRWADQRTGLLQILGLAAEVPELVDDCHSEEVMNVLHVDGPRVVRAPTKGGL</sequence>
<dbReference type="EMBL" id="CAFBIZ010000039">
    <property type="protein sequence ID" value="CAB4847627.1"/>
    <property type="molecule type" value="Genomic_DNA"/>
</dbReference>
<reference evidence="2" key="1">
    <citation type="submission" date="2020-05" db="EMBL/GenBank/DDBJ databases">
        <authorList>
            <person name="Chiriac C."/>
            <person name="Salcher M."/>
            <person name="Ghai R."/>
            <person name="Kavagutti S V."/>
        </authorList>
    </citation>
    <scope>NUCLEOTIDE SEQUENCE</scope>
</reference>